<feature type="compositionally biased region" description="Polar residues" evidence="1">
    <location>
        <begin position="58"/>
        <end position="80"/>
    </location>
</feature>
<dbReference type="AlphaFoldDB" id="A0A8A3PG25"/>
<feature type="region of interest" description="Disordered" evidence="1">
    <location>
        <begin position="1"/>
        <end position="136"/>
    </location>
</feature>
<feature type="compositionally biased region" description="Pro residues" evidence="1">
    <location>
        <begin position="40"/>
        <end position="57"/>
    </location>
</feature>
<evidence type="ECO:0000313" key="2">
    <source>
        <dbReference type="EMBL" id="QSZ34003.1"/>
    </source>
</evidence>
<name>A0A8A3PG25_9HELO</name>
<evidence type="ECO:0000256" key="1">
    <source>
        <dbReference type="SAM" id="MobiDB-lite"/>
    </source>
</evidence>
<evidence type="ECO:0008006" key="4">
    <source>
        <dbReference type="Google" id="ProtNLM"/>
    </source>
</evidence>
<protein>
    <recommendedName>
        <fullName evidence="4">Myb/SANT-like domain-containing protein</fullName>
    </recommendedName>
</protein>
<feature type="compositionally biased region" description="Basic and acidic residues" evidence="1">
    <location>
        <begin position="260"/>
        <end position="282"/>
    </location>
</feature>
<feature type="compositionally biased region" description="Polar residues" evidence="1">
    <location>
        <begin position="7"/>
        <end position="16"/>
    </location>
</feature>
<dbReference type="Proteomes" id="UP000672032">
    <property type="component" value="Chromosome 4"/>
</dbReference>
<sequence>MSENESDTASLPSLSSVFARDTHLDSNQLPTRPCLHGTEYPPPIPPHIRMPPLPPRSTPSIRSFGSTPQPNTTSKRSTLGTPHGFASNATPPSTNNGMNQVDLPLRGGVERRSPEPPSSSVQWISSPSPSQSSSRISLLRDPHHCLLFIQSALARKADHVHGRKNIMWQAVCNDLARDTGLRINAVSAGNAMRNMVKKRKDGLIAKKGRSEETQAISDVQIALDQWIAFIDLQDQLNATPERNFTLEGNATALAAARAESNSERETRDQYLHHAERETREPSIRWIPSASSTPGLSDPPVHKRQRRVQQRRSSWTLHIDSNVSSYSPPEYAQAFAAMEGNHSNLLGRLDSLQNQVSLMVGMLEEVLRNQNKRRRSPSTCC</sequence>
<feature type="compositionally biased region" description="Polar residues" evidence="1">
    <location>
        <begin position="87"/>
        <end position="99"/>
    </location>
</feature>
<keyword evidence="3" id="KW-1185">Reference proteome</keyword>
<gene>
    <name evidence="2" type="ORF">DSL72_005583</name>
</gene>
<feature type="region of interest" description="Disordered" evidence="1">
    <location>
        <begin position="256"/>
        <end position="312"/>
    </location>
</feature>
<reference evidence="2" key="1">
    <citation type="submission" date="2020-10" db="EMBL/GenBank/DDBJ databases">
        <title>Genome Sequence of Monilinia vaccinii-corymbosi Sheds Light on Mummy Berry Disease Infection of Blueberry and Mating Type.</title>
        <authorList>
            <person name="Yow A.G."/>
            <person name="Zhang Y."/>
            <person name="Bansal K."/>
            <person name="Eacker S.M."/>
            <person name="Sullivan S."/>
            <person name="Liachko I."/>
            <person name="Cubeta M.A."/>
            <person name="Rollins J.A."/>
            <person name="Ashrafi H."/>
        </authorList>
    </citation>
    <scope>NUCLEOTIDE SEQUENCE</scope>
    <source>
        <strain evidence="2">RL-1</strain>
    </source>
</reference>
<feature type="compositionally biased region" description="Low complexity" evidence="1">
    <location>
        <begin position="118"/>
        <end position="136"/>
    </location>
</feature>
<evidence type="ECO:0000313" key="3">
    <source>
        <dbReference type="Proteomes" id="UP000672032"/>
    </source>
</evidence>
<accession>A0A8A3PG25</accession>
<proteinExistence type="predicted"/>
<dbReference type="EMBL" id="CP063408">
    <property type="protein sequence ID" value="QSZ34003.1"/>
    <property type="molecule type" value="Genomic_DNA"/>
</dbReference>
<organism evidence="2 3">
    <name type="scientific">Monilinia vaccinii-corymbosi</name>
    <dbReference type="NCBI Taxonomy" id="61207"/>
    <lineage>
        <taxon>Eukaryota</taxon>
        <taxon>Fungi</taxon>
        <taxon>Dikarya</taxon>
        <taxon>Ascomycota</taxon>
        <taxon>Pezizomycotina</taxon>
        <taxon>Leotiomycetes</taxon>
        <taxon>Helotiales</taxon>
        <taxon>Sclerotiniaceae</taxon>
        <taxon>Monilinia</taxon>
    </lineage>
</organism>